<evidence type="ECO:0000313" key="2">
    <source>
        <dbReference type="EMBL" id="PKC11617.1"/>
    </source>
</evidence>
<accession>A0A2N0PXR9</accession>
<dbReference type="EMBL" id="LLXJ01000297">
    <property type="protein sequence ID" value="PKC11617.1"/>
    <property type="molecule type" value="Genomic_DNA"/>
</dbReference>
<dbReference type="GO" id="GO:0003676">
    <property type="term" value="F:nucleic acid binding"/>
    <property type="evidence" value="ECO:0007669"/>
    <property type="project" value="InterPro"/>
</dbReference>
<feature type="domain" description="DDE-1" evidence="1">
    <location>
        <begin position="1"/>
        <end position="52"/>
    </location>
</feature>
<dbReference type="InterPro" id="IPR004875">
    <property type="entry name" value="DDE_SF_endonuclease_dom"/>
</dbReference>
<dbReference type="Pfam" id="PF03184">
    <property type="entry name" value="DDE_1"/>
    <property type="match status" value="1"/>
</dbReference>
<name>A0A2N0PXR9_9GLOM</name>
<proteinExistence type="predicted"/>
<reference evidence="2 3" key="2">
    <citation type="submission" date="2017-09" db="EMBL/GenBank/DDBJ databases">
        <title>Extensive intraspecific genome diversity in a model arbuscular mycorrhizal fungus.</title>
        <authorList>
            <person name="Chen E.C."/>
            <person name="Morin E."/>
            <person name="Beaudet D."/>
            <person name="Noel J."/>
            <person name="Ndikumana S."/>
            <person name="Charron P."/>
            <person name="St-Onge C."/>
            <person name="Giorgi J."/>
            <person name="Grigoriev I.V."/>
            <person name="Roux C."/>
            <person name="Martin F.M."/>
            <person name="Corradi N."/>
        </authorList>
    </citation>
    <scope>NUCLEOTIDE SEQUENCE [LARGE SCALE GENOMIC DNA]</scope>
    <source>
        <strain evidence="2 3">A5</strain>
    </source>
</reference>
<protein>
    <recommendedName>
        <fullName evidence="1">DDE-1 domain-containing protein</fullName>
    </recommendedName>
</protein>
<gene>
    <name evidence="2" type="ORF">RhiirA5_287390</name>
</gene>
<sequence>KNHVTVLPTCNATGSKKVCLLFIHKYENPRALRGISKNTLPVNYYWNLKSWI</sequence>
<reference evidence="2 3" key="1">
    <citation type="submission" date="2016-04" db="EMBL/GenBank/DDBJ databases">
        <title>Genome analyses suggest a sexual origin of heterokaryosis in a supposedly ancient asexual fungus.</title>
        <authorList>
            <person name="Ropars J."/>
            <person name="Sedzielewska K."/>
            <person name="Noel J."/>
            <person name="Charron P."/>
            <person name="Farinelli L."/>
            <person name="Marton T."/>
            <person name="Kruger M."/>
            <person name="Pelin A."/>
            <person name="Brachmann A."/>
            <person name="Corradi N."/>
        </authorList>
    </citation>
    <scope>NUCLEOTIDE SEQUENCE [LARGE SCALE GENOMIC DNA]</scope>
    <source>
        <strain evidence="2 3">A5</strain>
    </source>
</reference>
<comment type="caution">
    <text evidence="2">The sequence shown here is derived from an EMBL/GenBank/DDBJ whole genome shotgun (WGS) entry which is preliminary data.</text>
</comment>
<evidence type="ECO:0000259" key="1">
    <source>
        <dbReference type="Pfam" id="PF03184"/>
    </source>
</evidence>
<organism evidence="2 3">
    <name type="scientific">Rhizophagus irregularis</name>
    <dbReference type="NCBI Taxonomy" id="588596"/>
    <lineage>
        <taxon>Eukaryota</taxon>
        <taxon>Fungi</taxon>
        <taxon>Fungi incertae sedis</taxon>
        <taxon>Mucoromycota</taxon>
        <taxon>Glomeromycotina</taxon>
        <taxon>Glomeromycetes</taxon>
        <taxon>Glomerales</taxon>
        <taxon>Glomeraceae</taxon>
        <taxon>Rhizophagus</taxon>
    </lineage>
</organism>
<dbReference type="AlphaFoldDB" id="A0A2N0PXR9"/>
<feature type="non-terminal residue" evidence="2">
    <location>
        <position position="1"/>
    </location>
</feature>
<dbReference type="Proteomes" id="UP000232722">
    <property type="component" value="Unassembled WGS sequence"/>
</dbReference>
<evidence type="ECO:0000313" key="3">
    <source>
        <dbReference type="Proteomes" id="UP000232722"/>
    </source>
</evidence>